<evidence type="ECO:0000313" key="3">
    <source>
        <dbReference type="Proteomes" id="UP001373714"/>
    </source>
</evidence>
<name>A0AAV9V0H9_9PEZI</name>
<gene>
    <name evidence="2" type="ORF">TWF730_009069</name>
</gene>
<dbReference type="PANTHER" id="PTHR35391">
    <property type="entry name" value="C2H2-TYPE DOMAIN-CONTAINING PROTEIN-RELATED"/>
    <property type="match status" value="1"/>
</dbReference>
<organism evidence="2 3">
    <name type="scientific">Orbilia blumenaviensis</name>
    <dbReference type="NCBI Taxonomy" id="1796055"/>
    <lineage>
        <taxon>Eukaryota</taxon>
        <taxon>Fungi</taxon>
        <taxon>Dikarya</taxon>
        <taxon>Ascomycota</taxon>
        <taxon>Pezizomycotina</taxon>
        <taxon>Orbiliomycetes</taxon>
        <taxon>Orbiliales</taxon>
        <taxon>Orbiliaceae</taxon>
        <taxon>Orbilia</taxon>
    </lineage>
</organism>
<keyword evidence="3" id="KW-1185">Reference proteome</keyword>
<accession>A0AAV9V0H9</accession>
<dbReference type="Gene3D" id="3.40.50.1580">
    <property type="entry name" value="Nucleoside phosphorylase domain"/>
    <property type="match status" value="1"/>
</dbReference>
<feature type="compositionally biased region" description="Polar residues" evidence="1">
    <location>
        <begin position="584"/>
        <end position="600"/>
    </location>
</feature>
<dbReference type="GO" id="GO:0009116">
    <property type="term" value="P:nucleoside metabolic process"/>
    <property type="evidence" value="ECO:0007669"/>
    <property type="project" value="InterPro"/>
</dbReference>
<feature type="compositionally biased region" description="Polar residues" evidence="1">
    <location>
        <begin position="565"/>
        <end position="578"/>
    </location>
</feature>
<evidence type="ECO:0000313" key="2">
    <source>
        <dbReference type="EMBL" id="KAK6352239.1"/>
    </source>
</evidence>
<feature type="region of interest" description="Disordered" evidence="1">
    <location>
        <begin position="1"/>
        <end position="42"/>
    </location>
</feature>
<protein>
    <recommendedName>
        <fullName evidence="4">C2H2-type domain-containing protein</fullName>
    </recommendedName>
</protein>
<reference evidence="2 3" key="1">
    <citation type="submission" date="2019-10" db="EMBL/GenBank/DDBJ databases">
        <authorList>
            <person name="Palmer J.M."/>
        </authorList>
    </citation>
    <scope>NUCLEOTIDE SEQUENCE [LARGE SCALE GENOMIC DNA]</scope>
    <source>
        <strain evidence="2 3">TWF730</strain>
    </source>
</reference>
<feature type="region of interest" description="Disordered" evidence="1">
    <location>
        <begin position="836"/>
        <end position="860"/>
    </location>
</feature>
<dbReference type="InterPro" id="IPR035994">
    <property type="entry name" value="Nucleoside_phosphorylase_sf"/>
</dbReference>
<feature type="compositionally biased region" description="Basic and acidic residues" evidence="1">
    <location>
        <begin position="602"/>
        <end position="612"/>
    </location>
</feature>
<feature type="region of interest" description="Disordered" evidence="1">
    <location>
        <begin position="559"/>
        <end position="578"/>
    </location>
</feature>
<feature type="region of interest" description="Disordered" evidence="1">
    <location>
        <begin position="278"/>
        <end position="312"/>
    </location>
</feature>
<evidence type="ECO:0000256" key="1">
    <source>
        <dbReference type="SAM" id="MobiDB-lite"/>
    </source>
</evidence>
<feature type="region of interest" description="Disordered" evidence="1">
    <location>
        <begin position="584"/>
        <end position="612"/>
    </location>
</feature>
<sequence>MDAEDGPTYDTLSPGDMSEVPPIPIRSAQPTPEPLAEAADQHLSATYREDDPEEPIFSLAWDCDDLLRGCLKGSDGDISPLARDRIEEYDQRFRAWQEYLGVFADKRANLDYRLRKQPEIRDLIVRLLLILRRNLDQLIEPAEDDKPTSPNAEEETSAFIEYCCRTIDEALTELNQIAVAIRKASTTTETTRARIHASEHSDTIDLDGFETLCILALEILYSDAPESLILQLGQSMADRYARLALRKSRHENLKMDVRRPHPEIPNIATPYFSVSSSDPTPSLPVAPTATAAPSLNPVERRDQPPPTVTSADPSLFQMHLKAIQIPKSRPGTTVIMAETHEPRILLFQGTSDRRCQWCFNDIGLGLVKDGRWTAFGREHYSADLEPFCCISEDCAGKGRVYSSLKKWKGHMAKHNRNWAQSIHQQEMWACRVGSIKNEGAEGGDGNTLQDDTHEPGTEVLFTSTKELQGHLGMIHREFWESLGPMDITRIIDEAAFDTSQNPDICPLCRMRPESLRDSSNTSHYAFSIPAEMENHIAGHLQKIMVLSLRLIDIQTEALSDDEEGTSATPTENYTDSLGKYSESNQISLSSDGSQGLQFGTPTKDHSLDNSLDDHELDYSKSQEWSNITDYLAKHRDGSRGRDAADTYEKPTADDFTICWICDDSHEVTWVFSVLDKLYLEDSRDVPDDHWHLDFGRIGVHNIVIAHPIPASGACLVAAVEDFAVRLRISFPGLRLWLIIGSGISPSPSHKVADQFDMDTYDVRLGDVVVAALGSLDRDQTAQGLVSIEEGSLETTISGLIGAPEWGLRNVIANQKDRYKAYEAAISDILKNAEKSRYNSNRKVRHSGPDQRVPPKSEQIPAGGDAVDHFASCSLSKEVDRPNRAFSHPFIHYGGIKIFETRTVNEYYQGAPDGQENILAVCPALNHSQLKINIPLIMIRGICGYDNNVDRNTESRSFAMVRAAAYTKLLLQNIHTVDFSEYLWQSLYDIKLMGSSLKMNSCNIGSSETPLSSIDHRMIRRVIPSDLQAACHSWVYILEKLYTKTFLFPALLEIRLFIDHWTLPWIEVVLLLGSLALEMIQALRLIFAEAKEDVPPILSHVEEVLKTYGKSLTEHPLRLYRLCYFHWKSSNPSSEKESLRRKYRRFGEIKSGSLSAAPIPKMHPGTVAEVLQYLNPSEIIRAITTIKDFRSGLMYWNSTKFDGEQLLNLYSWNEAAIRVAEQGGAVLPTPDIRRQIISHLQCRIKDINDRTIYPLPLDSFTIFCYGVQHAQSQKAPMDLFVDPSATIQFIDDFHKTTRSIYRFFRKISEIQQQFHGLGLPEGSNIEFNSGPFCCKLHISCLLLQVLIDTEVNTMGLTEFYKDGKSAVSTIIDTFGHEAGRLLGALITSGLVADYVNQVSRCDSSFLPQIYSRLVRPRGIPAGTYATYILFSGFDRALGFLEESSEVIEFLEGVPNETLKNWGVKWARYCAELADEQRMYKELETRQLVQPVDSMLQEDHPIVWKDWRKGAVDHGSTPQFY</sequence>
<proteinExistence type="predicted"/>
<evidence type="ECO:0008006" key="4">
    <source>
        <dbReference type="Google" id="ProtNLM"/>
    </source>
</evidence>
<dbReference type="Proteomes" id="UP001373714">
    <property type="component" value="Unassembled WGS sequence"/>
</dbReference>
<dbReference type="EMBL" id="JAVHNS010000006">
    <property type="protein sequence ID" value="KAK6352239.1"/>
    <property type="molecule type" value="Genomic_DNA"/>
</dbReference>
<dbReference type="GO" id="GO:0003824">
    <property type="term" value="F:catalytic activity"/>
    <property type="evidence" value="ECO:0007669"/>
    <property type="project" value="InterPro"/>
</dbReference>
<dbReference type="PANTHER" id="PTHR35391:SF7">
    <property type="entry name" value="C2H2-TYPE DOMAIN-CONTAINING PROTEIN"/>
    <property type="match status" value="1"/>
</dbReference>
<comment type="caution">
    <text evidence="2">The sequence shown here is derived from an EMBL/GenBank/DDBJ whole genome shotgun (WGS) entry which is preliminary data.</text>
</comment>